<evidence type="ECO:0000313" key="1">
    <source>
        <dbReference type="EMBL" id="ACZ09384.1"/>
    </source>
</evidence>
<organism evidence="1 2">
    <name type="scientific">Sebaldella termitidis (strain ATCC 33386 / NCTC 11300)</name>
    <dbReference type="NCBI Taxonomy" id="526218"/>
    <lineage>
        <taxon>Bacteria</taxon>
        <taxon>Fusobacteriati</taxon>
        <taxon>Fusobacteriota</taxon>
        <taxon>Fusobacteriia</taxon>
        <taxon>Fusobacteriales</taxon>
        <taxon>Leptotrichiaceae</taxon>
        <taxon>Sebaldella</taxon>
    </lineage>
</organism>
<name>D1ALP1_SEBTE</name>
<reference evidence="1 2" key="2">
    <citation type="journal article" date="2010" name="Stand. Genomic Sci.">
        <title>Complete genome sequence of Sebaldella termitidis type strain (NCTC 11300).</title>
        <authorList>
            <person name="Harmon-Smith M."/>
            <person name="Celia L."/>
            <person name="Chertkov O."/>
            <person name="Lapidus A."/>
            <person name="Copeland A."/>
            <person name="Glavina Del Rio T."/>
            <person name="Nolan M."/>
            <person name="Lucas S."/>
            <person name="Tice H."/>
            <person name="Cheng J.F."/>
            <person name="Han C."/>
            <person name="Detter J.C."/>
            <person name="Bruce D."/>
            <person name="Goodwin L."/>
            <person name="Pitluck S."/>
            <person name="Pati A."/>
            <person name="Liolios K."/>
            <person name="Ivanova N."/>
            <person name="Mavromatis K."/>
            <person name="Mikhailova N."/>
            <person name="Chen A."/>
            <person name="Palaniappan K."/>
            <person name="Land M."/>
            <person name="Hauser L."/>
            <person name="Chang Y.J."/>
            <person name="Jeffries C.D."/>
            <person name="Brettin T."/>
            <person name="Goker M."/>
            <person name="Beck B."/>
            <person name="Bristow J."/>
            <person name="Eisen J.A."/>
            <person name="Markowitz V."/>
            <person name="Hugenholtz P."/>
            <person name="Kyrpides N.C."/>
            <person name="Klenk H.P."/>
            <person name="Chen F."/>
        </authorList>
    </citation>
    <scope>NUCLEOTIDE SEQUENCE [LARGE SCALE GENOMIC DNA]</scope>
    <source>
        <strain evidence="2">ATCC 33386 / NCTC 11300</strain>
    </source>
</reference>
<reference evidence="2" key="1">
    <citation type="submission" date="2009-09" db="EMBL/GenBank/DDBJ databases">
        <title>The complete chromosome of Sebaldella termitidis ATCC 33386.</title>
        <authorList>
            <consortium name="US DOE Joint Genome Institute (JGI-PGF)"/>
            <person name="Lucas S."/>
            <person name="Copeland A."/>
            <person name="Lapidus A."/>
            <person name="Glavina del Rio T."/>
            <person name="Dalin E."/>
            <person name="Tice H."/>
            <person name="Bruce D."/>
            <person name="Goodwin L."/>
            <person name="Pitluck S."/>
            <person name="Kyrpides N."/>
            <person name="Mavromatis K."/>
            <person name="Ivanova N."/>
            <person name="Mikhailova N."/>
            <person name="Sims D."/>
            <person name="Meincke L."/>
            <person name="Brettin T."/>
            <person name="Detter J.C."/>
            <person name="Han C."/>
            <person name="Larimer F."/>
            <person name="Land M."/>
            <person name="Hauser L."/>
            <person name="Markowitz V."/>
            <person name="Cheng J.F."/>
            <person name="Hugenholtz P."/>
            <person name="Woyke T."/>
            <person name="Wu D."/>
            <person name="Eisen J.A."/>
        </authorList>
    </citation>
    <scope>NUCLEOTIDE SEQUENCE [LARGE SCALE GENOMIC DNA]</scope>
    <source>
        <strain evidence="2">ATCC 33386 / NCTC 11300</strain>
    </source>
</reference>
<sequence>MKKFILFFIFSIYLFPCRIYFNVDFEISLSKSALEREYLKNLILDNKYNDILESYKILKNSKGFGDDNYDLYLYVLVKNKRLDLLESLFYKSKSNAGKIYALRGIFELDSI</sequence>
<protein>
    <submittedName>
        <fullName evidence="1">Uncharacterized protein</fullName>
    </submittedName>
</protein>
<evidence type="ECO:0000313" key="2">
    <source>
        <dbReference type="Proteomes" id="UP000000845"/>
    </source>
</evidence>
<keyword evidence="2" id="KW-1185">Reference proteome</keyword>
<dbReference type="Proteomes" id="UP000000845">
    <property type="component" value="Chromosome"/>
</dbReference>
<dbReference type="RefSeq" id="WP_012861978.1">
    <property type="nucleotide sequence ID" value="NC_013517.1"/>
</dbReference>
<accession>D1ALP1</accession>
<gene>
    <name evidence="1" type="ordered locus">Sterm_2531</name>
</gene>
<dbReference type="EMBL" id="CP001739">
    <property type="protein sequence ID" value="ACZ09384.1"/>
    <property type="molecule type" value="Genomic_DNA"/>
</dbReference>
<proteinExistence type="predicted"/>
<dbReference type="HOGENOM" id="CLU_2156605_0_0_0"/>
<dbReference type="KEGG" id="str:Sterm_2531"/>
<dbReference type="AlphaFoldDB" id="D1ALP1"/>